<dbReference type="InterPro" id="IPR017734">
    <property type="entry name" value="T6SS_SciN"/>
</dbReference>
<name>A0A4P7PA35_9PSED</name>
<dbReference type="OrthoDB" id="5471061at2"/>
<evidence type="ECO:0000313" key="1">
    <source>
        <dbReference type="EMBL" id="QBZ87268.1"/>
    </source>
</evidence>
<accession>A0A4P7PA35</accession>
<dbReference type="Gene3D" id="2.60.40.4150">
    <property type="entry name" value="Type VI secretion system, lipoprotein SciN"/>
    <property type="match status" value="1"/>
</dbReference>
<dbReference type="RefSeq" id="WP_135843062.1">
    <property type="nucleotide sequence ID" value="NZ_CP035088.1"/>
</dbReference>
<evidence type="ECO:0000313" key="2">
    <source>
        <dbReference type="Proteomes" id="UP000296468"/>
    </source>
</evidence>
<proteinExistence type="predicted"/>
<organism evidence="1 2">
    <name type="scientific">Pseudomonas viciae</name>
    <dbReference type="NCBI Taxonomy" id="2505979"/>
    <lineage>
        <taxon>Bacteria</taxon>
        <taxon>Pseudomonadati</taxon>
        <taxon>Pseudomonadota</taxon>
        <taxon>Gammaproteobacteria</taxon>
        <taxon>Pseudomonadales</taxon>
        <taxon>Pseudomonadaceae</taxon>
        <taxon>Pseudomonas</taxon>
    </lineage>
</organism>
<dbReference type="Pfam" id="PF12790">
    <property type="entry name" value="T6SS-SciN"/>
    <property type="match status" value="1"/>
</dbReference>
<dbReference type="InterPro" id="IPR038706">
    <property type="entry name" value="Type_VI_SciN-like_sf"/>
</dbReference>
<dbReference type="NCBIfam" id="TIGR03352">
    <property type="entry name" value="VI_chp_3"/>
    <property type="match status" value="1"/>
</dbReference>
<dbReference type="PROSITE" id="PS51257">
    <property type="entry name" value="PROKAR_LIPOPROTEIN"/>
    <property type="match status" value="1"/>
</dbReference>
<reference evidence="1 2" key="1">
    <citation type="journal article" date="2019" name="Front. Microbiol.">
        <title>In silico and Genetic Analyses of Cyclic Lipopeptide Synthetic Gene Clusters in Pseudomonas sp. 11K1.</title>
        <authorList>
            <person name="Zhao H."/>
            <person name="Liu Y.P."/>
            <person name="Zhang L.Q."/>
        </authorList>
    </citation>
    <scope>NUCLEOTIDE SEQUENCE [LARGE SCALE GENOMIC DNA]</scope>
    <source>
        <strain evidence="1 2">11K1</strain>
    </source>
</reference>
<dbReference type="Proteomes" id="UP000296468">
    <property type="component" value="Chromosome"/>
</dbReference>
<dbReference type="AlphaFoldDB" id="A0A4P7PA35"/>
<keyword evidence="1" id="KW-0449">Lipoprotein</keyword>
<dbReference type="PANTHER" id="PTHR37625:SF4">
    <property type="entry name" value="OUTER MEMBRANE LIPOPROTEIN"/>
    <property type="match status" value="1"/>
</dbReference>
<dbReference type="PANTHER" id="PTHR37625">
    <property type="entry name" value="OUTER MEMBRANE LIPOPROTEIN-RELATED"/>
    <property type="match status" value="1"/>
</dbReference>
<sequence>MSRCTMHLFRTSTVFATMLLLAGCATLSPLSTMTKLNLTLTASAQVNPDLNGRPSPVVVRLYELKHPVAFENADFFSLYERARESLSPDLVSSEELELRPGETVELRLDIARGGRYVGVLAAYRDLPKARWRYTLPVAAARLTEANLTFDQDGIAGAHERLAKAYDR</sequence>
<gene>
    <name evidence="1" type="primary">tssJ</name>
    <name evidence="1" type="ORF">EPZ47_00565</name>
</gene>
<dbReference type="EMBL" id="CP035088">
    <property type="protein sequence ID" value="QBZ87268.1"/>
    <property type="molecule type" value="Genomic_DNA"/>
</dbReference>
<protein>
    <submittedName>
        <fullName evidence="1">Type VI secretion system lipoprotein TssJ</fullName>
    </submittedName>
</protein>
<dbReference type="KEGG" id="pvk:EPZ47_00565"/>